<evidence type="ECO:0000313" key="1">
    <source>
        <dbReference type="EMBL" id="GFO45830.1"/>
    </source>
</evidence>
<accession>A0AAV4DPH8</accession>
<keyword evidence="2" id="KW-1185">Reference proteome</keyword>
<protein>
    <submittedName>
        <fullName evidence="1">Uncharacterized protein</fullName>
    </submittedName>
</protein>
<organism evidence="1 2">
    <name type="scientific">Plakobranchus ocellatus</name>
    <dbReference type="NCBI Taxonomy" id="259542"/>
    <lineage>
        <taxon>Eukaryota</taxon>
        <taxon>Metazoa</taxon>
        <taxon>Spiralia</taxon>
        <taxon>Lophotrochozoa</taxon>
        <taxon>Mollusca</taxon>
        <taxon>Gastropoda</taxon>
        <taxon>Heterobranchia</taxon>
        <taxon>Euthyneura</taxon>
        <taxon>Panpulmonata</taxon>
        <taxon>Sacoglossa</taxon>
        <taxon>Placobranchoidea</taxon>
        <taxon>Plakobranchidae</taxon>
        <taxon>Plakobranchus</taxon>
    </lineage>
</organism>
<evidence type="ECO:0000313" key="2">
    <source>
        <dbReference type="Proteomes" id="UP000735302"/>
    </source>
</evidence>
<dbReference type="EMBL" id="BLXT01008083">
    <property type="protein sequence ID" value="GFO45830.1"/>
    <property type="molecule type" value="Genomic_DNA"/>
</dbReference>
<gene>
    <name evidence="1" type="ORF">PoB_007233500</name>
</gene>
<proteinExistence type="predicted"/>
<dbReference type="Proteomes" id="UP000735302">
    <property type="component" value="Unassembled WGS sequence"/>
</dbReference>
<name>A0AAV4DPH8_9GAST</name>
<dbReference type="AlphaFoldDB" id="A0AAV4DPH8"/>
<reference evidence="1 2" key="1">
    <citation type="journal article" date="2021" name="Elife">
        <title>Chloroplast acquisition without the gene transfer in kleptoplastic sea slugs, Plakobranchus ocellatus.</title>
        <authorList>
            <person name="Maeda T."/>
            <person name="Takahashi S."/>
            <person name="Yoshida T."/>
            <person name="Shimamura S."/>
            <person name="Takaki Y."/>
            <person name="Nagai Y."/>
            <person name="Toyoda A."/>
            <person name="Suzuki Y."/>
            <person name="Arimoto A."/>
            <person name="Ishii H."/>
            <person name="Satoh N."/>
            <person name="Nishiyama T."/>
            <person name="Hasebe M."/>
            <person name="Maruyama T."/>
            <person name="Minagawa J."/>
            <person name="Obokata J."/>
            <person name="Shigenobu S."/>
        </authorList>
    </citation>
    <scope>NUCLEOTIDE SEQUENCE [LARGE SCALE GENOMIC DNA]</scope>
</reference>
<sequence length="97" mass="10546">MYSISPAKLAWIEIGGAVISDLAMRSTRLQITSSSGPLYRPPCFSGDIKLVLTNAVSKPNYRNSKHGNIFMSKSPTLHQPTGIVTYLCKNSLACSNE</sequence>
<comment type="caution">
    <text evidence="1">The sequence shown here is derived from an EMBL/GenBank/DDBJ whole genome shotgun (WGS) entry which is preliminary data.</text>
</comment>